<accession>A0ABT9SN17</accession>
<keyword evidence="2" id="KW-1185">Reference proteome</keyword>
<protein>
    <recommendedName>
        <fullName evidence="3">Transposase</fullName>
    </recommendedName>
</protein>
<dbReference type="Gene3D" id="1.10.10.60">
    <property type="entry name" value="Homeodomain-like"/>
    <property type="match status" value="1"/>
</dbReference>
<comment type="caution">
    <text evidence="1">The sequence shown here is derived from an EMBL/GenBank/DDBJ whole genome shotgun (WGS) entry which is preliminary data.</text>
</comment>
<dbReference type="EMBL" id="JAUSRL010000004">
    <property type="protein sequence ID" value="MDP9960842.1"/>
    <property type="molecule type" value="Genomic_DNA"/>
</dbReference>
<gene>
    <name evidence="1" type="ORF">J2T04_002730</name>
</gene>
<evidence type="ECO:0000313" key="1">
    <source>
        <dbReference type="EMBL" id="MDP9960842.1"/>
    </source>
</evidence>
<organism evidence="1 2">
    <name type="scientific">Chryseobacterium lathyri</name>
    <dbReference type="NCBI Taxonomy" id="395933"/>
    <lineage>
        <taxon>Bacteria</taxon>
        <taxon>Pseudomonadati</taxon>
        <taxon>Bacteroidota</taxon>
        <taxon>Flavobacteriia</taxon>
        <taxon>Flavobacteriales</taxon>
        <taxon>Weeksellaceae</taxon>
        <taxon>Chryseobacterium group</taxon>
        <taxon>Chryseobacterium</taxon>
    </lineage>
</organism>
<dbReference type="RefSeq" id="WP_306844420.1">
    <property type="nucleotide sequence ID" value="NZ_JAUSRL010000004.1"/>
</dbReference>
<dbReference type="SUPFAM" id="SSF46689">
    <property type="entry name" value="Homeodomain-like"/>
    <property type="match status" value="1"/>
</dbReference>
<evidence type="ECO:0008006" key="3">
    <source>
        <dbReference type="Google" id="ProtNLM"/>
    </source>
</evidence>
<evidence type="ECO:0000313" key="2">
    <source>
        <dbReference type="Proteomes" id="UP001235513"/>
    </source>
</evidence>
<dbReference type="Proteomes" id="UP001235513">
    <property type="component" value="Unassembled WGS sequence"/>
</dbReference>
<proteinExistence type="predicted"/>
<name>A0ABT9SN17_9FLAO</name>
<sequence length="160" mass="19170">MANSPMKVIINLPEFMETITNNFKQLNIGILVQQKVKETNVEISRICNFLKCTQEEVENMYLSKSLDSEVLLRWSKLLKYDFFRVYSQHLILYSPSKSLNKVIENKKTTMPQFRKNIYTKEIIDFILEMTEKGEKTKQEIMDDYDIPKATFYTWIKKYKR</sequence>
<dbReference type="InterPro" id="IPR009057">
    <property type="entry name" value="Homeodomain-like_sf"/>
</dbReference>
<reference evidence="1 2" key="1">
    <citation type="submission" date="2023-07" db="EMBL/GenBank/DDBJ databases">
        <title>Sorghum-associated microbial communities from plants grown in Nebraska, USA.</title>
        <authorList>
            <person name="Schachtman D."/>
        </authorList>
    </citation>
    <scope>NUCLEOTIDE SEQUENCE [LARGE SCALE GENOMIC DNA]</scope>
    <source>
        <strain evidence="1 2">CC351</strain>
    </source>
</reference>